<evidence type="ECO:0000313" key="1">
    <source>
        <dbReference type="EMBL" id="MPC11415.1"/>
    </source>
</evidence>
<evidence type="ECO:0000313" key="2">
    <source>
        <dbReference type="Proteomes" id="UP000324222"/>
    </source>
</evidence>
<protein>
    <submittedName>
        <fullName evidence="1">Uncharacterized protein</fullName>
    </submittedName>
</protein>
<reference evidence="1 2" key="1">
    <citation type="submission" date="2019-05" db="EMBL/GenBank/DDBJ databases">
        <title>Another draft genome of Portunus trituberculatus and its Hox gene families provides insights of decapod evolution.</title>
        <authorList>
            <person name="Jeong J.-H."/>
            <person name="Song I."/>
            <person name="Kim S."/>
            <person name="Choi T."/>
            <person name="Kim D."/>
            <person name="Ryu S."/>
            <person name="Kim W."/>
        </authorList>
    </citation>
    <scope>NUCLEOTIDE SEQUENCE [LARGE SCALE GENOMIC DNA]</scope>
    <source>
        <tissue evidence="1">Muscle</tissue>
    </source>
</reference>
<name>A0A5B7CQE6_PORTR</name>
<keyword evidence="2" id="KW-1185">Reference proteome</keyword>
<comment type="caution">
    <text evidence="1">The sequence shown here is derived from an EMBL/GenBank/DDBJ whole genome shotgun (WGS) entry which is preliminary data.</text>
</comment>
<dbReference type="EMBL" id="VSRR010000162">
    <property type="protein sequence ID" value="MPC11415.1"/>
    <property type="molecule type" value="Genomic_DNA"/>
</dbReference>
<dbReference type="AlphaFoldDB" id="A0A5B7CQE6"/>
<proteinExistence type="predicted"/>
<organism evidence="1 2">
    <name type="scientific">Portunus trituberculatus</name>
    <name type="common">Swimming crab</name>
    <name type="synonym">Neptunus trituberculatus</name>
    <dbReference type="NCBI Taxonomy" id="210409"/>
    <lineage>
        <taxon>Eukaryota</taxon>
        <taxon>Metazoa</taxon>
        <taxon>Ecdysozoa</taxon>
        <taxon>Arthropoda</taxon>
        <taxon>Crustacea</taxon>
        <taxon>Multicrustacea</taxon>
        <taxon>Malacostraca</taxon>
        <taxon>Eumalacostraca</taxon>
        <taxon>Eucarida</taxon>
        <taxon>Decapoda</taxon>
        <taxon>Pleocyemata</taxon>
        <taxon>Brachyura</taxon>
        <taxon>Eubrachyura</taxon>
        <taxon>Portunoidea</taxon>
        <taxon>Portunidae</taxon>
        <taxon>Portuninae</taxon>
        <taxon>Portunus</taxon>
    </lineage>
</organism>
<dbReference type="Proteomes" id="UP000324222">
    <property type="component" value="Unassembled WGS sequence"/>
</dbReference>
<sequence length="84" mass="9687">MLCSPLKDTSFLTKWRHLRHSPFVLWLLLTPTNTYYGPELIYEHSTVVTKTPTLPIINEDLSASHLGQVKIVQFLLMVMLFLTS</sequence>
<gene>
    <name evidence="1" type="ORF">E2C01_004081</name>
</gene>
<accession>A0A5B7CQE6</accession>